<evidence type="ECO:0000313" key="1">
    <source>
        <dbReference type="EMBL" id="KAK2708318.1"/>
    </source>
</evidence>
<keyword evidence="2" id="KW-1185">Reference proteome</keyword>
<dbReference type="Proteomes" id="UP001187531">
    <property type="component" value="Unassembled WGS sequence"/>
</dbReference>
<dbReference type="AlphaFoldDB" id="A0AA88HG54"/>
<proteinExistence type="predicted"/>
<accession>A0AA88HG54</accession>
<gene>
    <name evidence="1" type="ORF">QYM36_014057</name>
</gene>
<name>A0AA88HG54_ARTSF</name>
<protein>
    <submittedName>
        <fullName evidence="1">Uncharacterized protein</fullName>
    </submittedName>
</protein>
<reference evidence="1" key="1">
    <citation type="submission" date="2023-07" db="EMBL/GenBank/DDBJ databases">
        <title>Chromosome-level genome assembly of Artemia franciscana.</title>
        <authorList>
            <person name="Jo E."/>
        </authorList>
    </citation>
    <scope>NUCLEOTIDE SEQUENCE</scope>
    <source>
        <tissue evidence="1">Whole body</tissue>
    </source>
</reference>
<sequence>MSAIPILDPSDPEFDSDIALLFLNDKKIKGLKAHLNFDSSSRDYNTNSVVKFLKSVGNLMVKKSARINMGDISGVNITDISMEGNINQGNMNQIDIGSVRDPLLKTHFLKKAGILSATVDADFRQDRLKDSELD</sequence>
<dbReference type="EMBL" id="JAVRJZ010000018">
    <property type="protein sequence ID" value="KAK2708318.1"/>
    <property type="molecule type" value="Genomic_DNA"/>
</dbReference>
<evidence type="ECO:0000313" key="2">
    <source>
        <dbReference type="Proteomes" id="UP001187531"/>
    </source>
</evidence>
<comment type="caution">
    <text evidence="1">The sequence shown here is derived from an EMBL/GenBank/DDBJ whole genome shotgun (WGS) entry which is preliminary data.</text>
</comment>
<organism evidence="1 2">
    <name type="scientific">Artemia franciscana</name>
    <name type="common">Brine shrimp</name>
    <name type="synonym">Artemia sanfranciscana</name>
    <dbReference type="NCBI Taxonomy" id="6661"/>
    <lineage>
        <taxon>Eukaryota</taxon>
        <taxon>Metazoa</taxon>
        <taxon>Ecdysozoa</taxon>
        <taxon>Arthropoda</taxon>
        <taxon>Crustacea</taxon>
        <taxon>Branchiopoda</taxon>
        <taxon>Anostraca</taxon>
        <taxon>Artemiidae</taxon>
        <taxon>Artemia</taxon>
    </lineage>
</organism>